<dbReference type="OMA" id="MWWSKNA"/>
<dbReference type="CDD" id="cd00112">
    <property type="entry name" value="LDLa"/>
    <property type="match status" value="1"/>
</dbReference>
<dbReference type="SUPFAM" id="SSF57424">
    <property type="entry name" value="LDL receptor-like module"/>
    <property type="match status" value="1"/>
</dbReference>
<dbReference type="SUPFAM" id="SSF57625">
    <property type="entry name" value="Invertebrate chitin-binding proteins"/>
    <property type="match status" value="1"/>
</dbReference>
<dbReference type="HOGENOM" id="CLU_022576_1_0_1"/>
<dbReference type="InParanoid" id="E0VGP9"/>
<feature type="disulfide bond" evidence="2">
    <location>
        <begin position="120"/>
        <end position="138"/>
    </location>
</feature>
<reference evidence="5" key="1">
    <citation type="submission" date="2007-04" db="EMBL/GenBank/DDBJ databases">
        <title>Annotation of Pediculus humanus corporis strain USDA.</title>
        <authorList>
            <person name="Kirkness E."/>
            <person name="Hannick L."/>
            <person name="Hass B."/>
            <person name="Bruggner R."/>
            <person name="Lawson D."/>
            <person name="Bidwell S."/>
            <person name="Joardar V."/>
            <person name="Caler E."/>
            <person name="Walenz B."/>
            <person name="Inman J."/>
            <person name="Schobel S."/>
            <person name="Galinsky K."/>
            <person name="Amedeo P."/>
            <person name="Strausberg R."/>
        </authorList>
    </citation>
    <scope>NUCLEOTIDE SEQUENCE</scope>
    <source>
        <strain evidence="5">USDA</strain>
    </source>
</reference>
<dbReference type="InterPro" id="IPR052740">
    <property type="entry name" value="CE4"/>
</dbReference>
<organism>
    <name type="scientific">Pediculus humanus subsp. corporis</name>
    <name type="common">Body louse</name>
    <dbReference type="NCBI Taxonomy" id="121224"/>
    <lineage>
        <taxon>Eukaryota</taxon>
        <taxon>Metazoa</taxon>
        <taxon>Ecdysozoa</taxon>
        <taxon>Arthropoda</taxon>
        <taxon>Hexapoda</taxon>
        <taxon>Insecta</taxon>
        <taxon>Pterygota</taxon>
        <taxon>Neoptera</taxon>
        <taxon>Paraneoptera</taxon>
        <taxon>Psocodea</taxon>
        <taxon>Troctomorpha</taxon>
        <taxon>Phthiraptera</taxon>
        <taxon>Anoplura</taxon>
        <taxon>Pediculidae</taxon>
        <taxon>Pediculus</taxon>
    </lineage>
</organism>
<dbReference type="GeneID" id="8240133"/>
<dbReference type="InterPro" id="IPR036508">
    <property type="entry name" value="Chitin-bd_dom_sf"/>
</dbReference>
<name>E0VGP9_PEDHC</name>
<dbReference type="EMBL" id="DS235150">
    <property type="protein sequence ID" value="EEB12555.1"/>
    <property type="molecule type" value="Genomic_DNA"/>
</dbReference>
<dbReference type="InterPro" id="IPR002557">
    <property type="entry name" value="Chitin-bd_dom"/>
</dbReference>
<dbReference type="CDD" id="cd10974">
    <property type="entry name" value="CE4_CDA_like_1"/>
    <property type="match status" value="1"/>
</dbReference>
<evidence type="ECO:0000313" key="6">
    <source>
        <dbReference type="EnsemblMetazoa" id="PHUM190050-PA"/>
    </source>
</evidence>
<dbReference type="Pfam" id="PF01607">
    <property type="entry name" value="CBM_14"/>
    <property type="match status" value="1"/>
</dbReference>
<feature type="chain" id="PRO_5014570097" description="Chitin-binding type-2 domain-containing protein" evidence="3">
    <location>
        <begin position="25"/>
        <end position="520"/>
    </location>
</feature>
<dbReference type="SMART" id="SM00494">
    <property type="entry name" value="ChtBD2"/>
    <property type="match status" value="1"/>
</dbReference>
<dbReference type="PROSITE" id="PS01209">
    <property type="entry name" value="LDLRA_1"/>
    <property type="match status" value="1"/>
</dbReference>
<dbReference type="EnsemblMetazoa" id="PHUM190050-RA">
    <property type="protein sequence ID" value="PHUM190050-PA"/>
    <property type="gene ID" value="PHUM190050"/>
</dbReference>
<keyword evidence="1 2" id="KW-1015">Disulfide bond</keyword>
<comment type="caution">
    <text evidence="2">Lacks conserved residue(s) required for the propagation of feature annotation.</text>
</comment>
<dbReference type="GO" id="GO:0016787">
    <property type="term" value="F:hydrolase activity"/>
    <property type="evidence" value="ECO:0007669"/>
    <property type="project" value="UniProtKB-ARBA"/>
</dbReference>
<dbReference type="RefSeq" id="XP_002425293.1">
    <property type="nucleotide sequence ID" value="XM_002425248.1"/>
</dbReference>
<dbReference type="Gene3D" id="2.170.140.10">
    <property type="entry name" value="Chitin binding domain"/>
    <property type="match status" value="1"/>
</dbReference>
<dbReference type="Pfam" id="PF00057">
    <property type="entry name" value="Ldl_recept_a"/>
    <property type="match status" value="1"/>
</dbReference>
<evidence type="ECO:0000313" key="5">
    <source>
        <dbReference type="EMBL" id="EEB12555.1"/>
    </source>
</evidence>
<dbReference type="PANTHER" id="PTHR45985:SF5">
    <property type="entry name" value="CHITIN AND LDLR BINDING DEACETYLASE 3"/>
    <property type="match status" value="1"/>
</dbReference>
<dbReference type="AlphaFoldDB" id="E0VGP9"/>
<keyword evidence="3" id="KW-0732">Signal</keyword>
<protein>
    <recommendedName>
        <fullName evidence="4">Chitin-binding type-2 domain-containing protein</fullName>
    </recommendedName>
</protein>
<evidence type="ECO:0000256" key="3">
    <source>
        <dbReference type="SAM" id="SignalP"/>
    </source>
</evidence>
<dbReference type="GO" id="GO:0008061">
    <property type="term" value="F:chitin binding"/>
    <property type="evidence" value="ECO:0007669"/>
    <property type="project" value="InterPro"/>
</dbReference>
<dbReference type="InterPro" id="IPR023415">
    <property type="entry name" value="LDLR_class-A_CS"/>
</dbReference>
<feature type="signal peptide" evidence="3">
    <location>
        <begin position="1"/>
        <end position="24"/>
    </location>
</feature>
<accession>E0VGP9</accession>
<dbReference type="KEGG" id="phu:Phum_PHUM190050"/>
<feature type="domain" description="Chitin-binding type-2" evidence="4">
    <location>
        <begin position="30"/>
        <end position="96"/>
    </location>
</feature>
<proteinExistence type="predicted"/>
<dbReference type="PROSITE" id="PS50940">
    <property type="entry name" value="CHIT_BIND_II"/>
    <property type="match status" value="1"/>
</dbReference>
<evidence type="ECO:0000256" key="1">
    <source>
        <dbReference type="ARBA" id="ARBA00023157"/>
    </source>
</evidence>
<dbReference type="Proteomes" id="UP000009046">
    <property type="component" value="Unassembled WGS sequence"/>
</dbReference>
<dbReference type="InterPro" id="IPR036055">
    <property type="entry name" value="LDL_receptor-like_sf"/>
</dbReference>
<dbReference type="SMART" id="SM00192">
    <property type="entry name" value="LDLa"/>
    <property type="match status" value="1"/>
</dbReference>
<evidence type="ECO:0000256" key="2">
    <source>
        <dbReference type="PROSITE-ProRule" id="PRU00124"/>
    </source>
</evidence>
<dbReference type="GO" id="GO:0005975">
    <property type="term" value="P:carbohydrate metabolic process"/>
    <property type="evidence" value="ECO:0007669"/>
    <property type="project" value="InterPro"/>
</dbReference>
<dbReference type="Gene3D" id="3.20.20.370">
    <property type="entry name" value="Glycoside hydrolase/deacetylase"/>
    <property type="match status" value="1"/>
</dbReference>
<dbReference type="EMBL" id="AAZO01002206">
    <property type="status" value="NOT_ANNOTATED_CDS"/>
    <property type="molecule type" value="Genomic_DNA"/>
</dbReference>
<dbReference type="GO" id="GO:0005576">
    <property type="term" value="C:extracellular region"/>
    <property type="evidence" value="ECO:0007669"/>
    <property type="project" value="InterPro"/>
</dbReference>
<reference evidence="5" key="2">
    <citation type="submission" date="2007-04" db="EMBL/GenBank/DDBJ databases">
        <title>The genome of the human body louse.</title>
        <authorList>
            <consortium name="The Human Body Louse Genome Consortium"/>
            <person name="Kirkness E."/>
            <person name="Walenz B."/>
            <person name="Hass B."/>
            <person name="Bruggner R."/>
            <person name="Strausberg R."/>
        </authorList>
    </citation>
    <scope>NUCLEOTIDE SEQUENCE</scope>
    <source>
        <strain evidence="5">USDA</strain>
    </source>
</reference>
<reference evidence="6" key="3">
    <citation type="submission" date="2021-02" db="UniProtKB">
        <authorList>
            <consortium name="EnsemblMetazoa"/>
        </authorList>
    </citation>
    <scope>IDENTIFICATION</scope>
    <source>
        <strain evidence="6">USDA</strain>
    </source>
</reference>
<dbReference type="InterPro" id="IPR002172">
    <property type="entry name" value="LDrepeatLR_classA_rpt"/>
</dbReference>
<dbReference type="eggNOG" id="ENOG502QQP5">
    <property type="taxonomic scope" value="Eukaryota"/>
</dbReference>
<evidence type="ECO:0000259" key="4">
    <source>
        <dbReference type="PROSITE" id="PS50940"/>
    </source>
</evidence>
<dbReference type="SUPFAM" id="SSF88713">
    <property type="entry name" value="Glycoside hydrolase/deacetylase"/>
    <property type="match status" value="1"/>
</dbReference>
<dbReference type="InterPro" id="IPR011330">
    <property type="entry name" value="Glyco_hydro/deAcase_b/a-brl"/>
</dbReference>
<dbReference type="PANTHER" id="PTHR45985">
    <property type="match status" value="1"/>
</dbReference>
<dbReference type="CTD" id="8240133"/>
<feature type="disulfide bond" evidence="2">
    <location>
        <begin position="132"/>
        <end position="147"/>
    </location>
</feature>
<keyword evidence="7" id="KW-1185">Reference proteome</keyword>
<dbReference type="PROSITE" id="PS50068">
    <property type="entry name" value="LDLRA_2"/>
    <property type="match status" value="1"/>
</dbReference>
<evidence type="ECO:0000313" key="7">
    <source>
        <dbReference type="Proteomes" id="UP000009046"/>
    </source>
</evidence>
<gene>
    <name evidence="6" type="primary">8240133</name>
    <name evidence="5" type="ORF">Phum_PHUM190050</name>
</gene>
<sequence length="520" mass="60570">MEVFKSRLYLRLLFLFTFAQLTSGRDIKTTVPCIENGRFYRNPKQSRAKVWLANECAKYYLCLDGEVFEFKCSFGLLFDVKRQICDFKGNVDNCDVFAEWKAPKPLLNGAGCLKDNELGCADGTCLVSEFFCDGSVDCPDESDEGWCDLNYDPHGALPCDPKKCKLPKCFCSKNGTLPPGHLQINEIPQMILLTFDDAINVENWNLYMEHIFTPERKNPNGCPIKGTFYVSHQFNNYQQTQKMWNNGHEIAVHSVTHRGPEEWWSRNATIEDWFDEMVGQANIINKFAFVRLDELRGIRVPFLKVGWNKQFLMMKEFGFLYDSSIVAPFSNPPLWPYTLDYKMPHKCQPDQNCPTRSYPGIWEIVLNQFSAGGYTCTMINNCPANMSGDEVYNTLHRNLQRHYTTNRAPLGLFFHSSWFKRPDYMEAFKKFLDDVSYKNDVWFVTNWQAIQWIQNPTPTNKLNEFQPWTCQKKFEPHEIACALPNTCKLYSKILHGERFLYTCAECPQQYPWIRNEFGQD</sequence>
<dbReference type="VEuPathDB" id="VectorBase:PHUM190050"/>
<dbReference type="Gene3D" id="4.10.400.10">
    <property type="entry name" value="Low-density Lipoprotein Receptor"/>
    <property type="match status" value="1"/>
</dbReference>
<dbReference type="OrthoDB" id="504708at2759"/>